<keyword evidence="2" id="KW-0808">Transferase</keyword>
<feature type="region of interest" description="Disordered" evidence="1">
    <location>
        <begin position="122"/>
        <end position="148"/>
    </location>
</feature>
<dbReference type="EMBL" id="BCWF01000024">
    <property type="protein sequence ID" value="GAT28186.1"/>
    <property type="molecule type" value="Genomic_DNA"/>
</dbReference>
<dbReference type="Proteomes" id="UP000075230">
    <property type="component" value="Unassembled WGS sequence"/>
</dbReference>
<dbReference type="AlphaFoldDB" id="A0A146FR32"/>
<dbReference type="GO" id="GO:0016740">
    <property type="term" value="F:transferase activity"/>
    <property type="evidence" value="ECO:0007669"/>
    <property type="project" value="UniProtKB-KW"/>
</dbReference>
<gene>
    <name evidence="2" type="ORF">RIB2604_02502630</name>
</gene>
<organism evidence="2 3">
    <name type="scientific">Aspergillus kawachii</name>
    <name type="common">White koji mold</name>
    <name type="synonym">Aspergillus awamori var. kawachi</name>
    <dbReference type="NCBI Taxonomy" id="1069201"/>
    <lineage>
        <taxon>Eukaryota</taxon>
        <taxon>Fungi</taxon>
        <taxon>Dikarya</taxon>
        <taxon>Ascomycota</taxon>
        <taxon>Pezizomycotina</taxon>
        <taxon>Eurotiomycetes</taxon>
        <taxon>Eurotiomycetidae</taxon>
        <taxon>Eurotiales</taxon>
        <taxon>Aspergillaceae</taxon>
        <taxon>Aspergillus</taxon>
        <taxon>Aspergillus subgen. Circumdati</taxon>
    </lineage>
</organism>
<feature type="compositionally biased region" description="Basic and acidic residues" evidence="1">
    <location>
        <begin position="125"/>
        <end position="140"/>
    </location>
</feature>
<sequence>MARGTLVQTTTKGIGRSLLTLEEATIQQQNNILYCIAPCIAPSEKSAESWPRRMIDLIVLQLMQTAFRSSRPFATFDNSRGEQLDRRGELPSTKHNIAAPAAATTTAACGIRAARKHGGKWRITGQKEEGQTRADPDPNHWDPGARIG</sequence>
<accession>A0A146FR32</accession>
<reference evidence="2 3" key="1">
    <citation type="journal article" date="2016" name="DNA Res.">
        <title>Genome sequence of Aspergillus luchuensis NBRC 4314.</title>
        <authorList>
            <person name="Yamada O."/>
            <person name="Machida M."/>
            <person name="Hosoyama A."/>
            <person name="Goto M."/>
            <person name="Takahashi T."/>
            <person name="Futagami T."/>
            <person name="Yamagata Y."/>
            <person name="Takeuchi M."/>
            <person name="Kobayashi T."/>
            <person name="Koike H."/>
            <person name="Abe K."/>
            <person name="Asai K."/>
            <person name="Arita M."/>
            <person name="Fujita N."/>
            <person name="Fukuda K."/>
            <person name="Higa K."/>
            <person name="Horikawa H."/>
            <person name="Ishikawa T."/>
            <person name="Jinno K."/>
            <person name="Kato Y."/>
            <person name="Kirimura K."/>
            <person name="Mizutani O."/>
            <person name="Nakasone K."/>
            <person name="Sano M."/>
            <person name="Shiraishi Y."/>
            <person name="Tsukahara M."/>
            <person name="Gomi K."/>
        </authorList>
    </citation>
    <scope>NUCLEOTIDE SEQUENCE [LARGE SCALE GENOMIC DNA]</scope>
    <source>
        <strain evidence="2 3">RIB 2604</strain>
    </source>
</reference>
<evidence type="ECO:0000313" key="3">
    <source>
        <dbReference type="Proteomes" id="UP000075230"/>
    </source>
</evidence>
<reference evidence="3" key="2">
    <citation type="submission" date="2016-02" db="EMBL/GenBank/DDBJ databases">
        <title>Genome sequencing of Aspergillus luchuensis NBRC 4314.</title>
        <authorList>
            <person name="Yamada O."/>
        </authorList>
    </citation>
    <scope>NUCLEOTIDE SEQUENCE [LARGE SCALE GENOMIC DNA]</scope>
    <source>
        <strain evidence="3">RIB 2604</strain>
    </source>
</reference>
<evidence type="ECO:0000256" key="1">
    <source>
        <dbReference type="SAM" id="MobiDB-lite"/>
    </source>
</evidence>
<name>A0A146FR32_ASPKA</name>
<comment type="caution">
    <text evidence="2">The sequence shown here is derived from an EMBL/GenBank/DDBJ whole genome shotgun (WGS) entry which is preliminary data.</text>
</comment>
<proteinExistence type="predicted"/>
<evidence type="ECO:0000313" key="2">
    <source>
        <dbReference type="EMBL" id="GAT28186.1"/>
    </source>
</evidence>
<protein>
    <submittedName>
        <fullName evidence="2">Palmitoyltransferase</fullName>
    </submittedName>
</protein>